<dbReference type="HOGENOM" id="CLU_943690_0_0_1"/>
<feature type="compositionally biased region" description="Polar residues" evidence="1">
    <location>
        <begin position="191"/>
        <end position="206"/>
    </location>
</feature>
<dbReference type="STRING" id="765440.A0A0C3CB45"/>
<dbReference type="AlphaFoldDB" id="A0A0C3CB45"/>
<evidence type="ECO:0000313" key="3">
    <source>
        <dbReference type="Proteomes" id="UP000054166"/>
    </source>
</evidence>
<protein>
    <submittedName>
        <fullName evidence="2">Uncharacterized protein</fullName>
    </submittedName>
</protein>
<dbReference type="InParanoid" id="A0A0C3CB45"/>
<sequence length="295" mass="32128">MTTTMMSTTKGTRTSPNAAFSGISKYRLTRGSNGRGNGSPPSACGYEGHDLDILRRKENSSEDEEIPFLTLRDDFHSKWNNFSLPYLPLALKISSAMSILNMREDIPSLLKSQLNHQISPTSAYGDVPPMFPPQPSFRQIQLQSSTPINSRNNNRISTAASQTIAHLTLVSSLGLRWPADSFQAGGEASASEDTYSPPGTNRHQQPNPGIVLRLALLYSRSGSLFEPLFRSASEGKVAWYGTPGERYALIHADDVADLFVGVNEMAAIAGGKIMHAVSWFHSSITPSSRSLNNAI</sequence>
<feature type="region of interest" description="Disordered" evidence="1">
    <location>
        <begin position="185"/>
        <end position="206"/>
    </location>
</feature>
<proteinExistence type="predicted"/>
<reference evidence="2 3" key="1">
    <citation type="submission" date="2014-04" db="EMBL/GenBank/DDBJ databases">
        <authorList>
            <consortium name="DOE Joint Genome Institute"/>
            <person name="Kuo A."/>
            <person name="Tarkka M."/>
            <person name="Buscot F."/>
            <person name="Kohler A."/>
            <person name="Nagy L.G."/>
            <person name="Floudas D."/>
            <person name="Copeland A."/>
            <person name="Barry K.W."/>
            <person name="Cichocki N."/>
            <person name="Veneault-Fourrey C."/>
            <person name="LaButti K."/>
            <person name="Lindquist E.A."/>
            <person name="Lipzen A."/>
            <person name="Lundell T."/>
            <person name="Morin E."/>
            <person name="Murat C."/>
            <person name="Sun H."/>
            <person name="Tunlid A."/>
            <person name="Henrissat B."/>
            <person name="Grigoriev I.V."/>
            <person name="Hibbett D.S."/>
            <person name="Martin F."/>
            <person name="Nordberg H.P."/>
            <person name="Cantor M.N."/>
            <person name="Hua S.X."/>
        </authorList>
    </citation>
    <scope>NUCLEOTIDE SEQUENCE [LARGE SCALE GENOMIC DNA]</scope>
    <source>
        <strain evidence="2 3">F 1598</strain>
    </source>
</reference>
<evidence type="ECO:0000313" key="2">
    <source>
        <dbReference type="EMBL" id="KIM86932.1"/>
    </source>
</evidence>
<dbReference type="Proteomes" id="UP000054166">
    <property type="component" value="Unassembled WGS sequence"/>
</dbReference>
<gene>
    <name evidence="2" type="ORF">PILCRDRAFT_86098</name>
</gene>
<dbReference type="EMBL" id="KN832980">
    <property type="protein sequence ID" value="KIM86932.1"/>
    <property type="molecule type" value="Genomic_DNA"/>
</dbReference>
<name>A0A0C3CB45_PILCF</name>
<evidence type="ECO:0000256" key="1">
    <source>
        <dbReference type="SAM" id="MobiDB-lite"/>
    </source>
</evidence>
<keyword evidence="3" id="KW-1185">Reference proteome</keyword>
<accession>A0A0C3CB45</accession>
<feature type="region of interest" description="Disordered" evidence="1">
    <location>
        <begin position="27"/>
        <end position="46"/>
    </location>
</feature>
<organism evidence="2 3">
    <name type="scientific">Piloderma croceum (strain F 1598)</name>
    <dbReference type="NCBI Taxonomy" id="765440"/>
    <lineage>
        <taxon>Eukaryota</taxon>
        <taxon>Fungi</taxon>
        <taxon>Dikarya</taxon>
        <taxon>Basidiomycota</taxon>
        <taxon>Agaricomycotina</taxon>
        <taxon>Agaricomycetes</taxon>
        <taxon>Agaricomycetidae</taxon>
        <taxon>Atheliales</taxon>
        <taxon>Atheliaceae</taxon>
        <taxon>Piloderma</taxon>
    </lineage>
</organism>
<reference evidence="3" key="2">
    <citation type="submission" date="2015-01" db="EMBL/GenBank/DDBJ databases">
        <title>Evolutionary Origins and Diversification of the Mycorrhizal Mutualists.</title>
        <authorList>
            <consortium name="DOE Joint Genome Institute"/>
            <consortium name="Mycorrhizal Genomics Consortium"/>
            <person name="Kohler A."/>
            <person name="Kuo A."/>
            <person name="Nagy L.G."/>
            <person name="Floudas D."/>
            <person name="Copeland A."/>
            <person name="Barry K.W."/>
            <person name="Cichocki N."/>
            <person name="Veneault-Fourrey C."/>
            <person name="LaButti K."/>
            <person name="Lindquist E.A."/>
            <person name="Lipzen A."/>
            <person name="Lundell T."/>
            <person name="Morin E."/>
            <person name="Murat C."/>
            <person name="Riley R."/>
            <person name="Ohm R."/>
            <person name="Sun H."/>
            <person name="Tunlid A."/>
            <person name="Henrissat B."/>
            <person name="Grigoriev I.V."/>
            <person name="Hibbett D.S."/>
            <person name="Martin F."/>
        </authorList>
    </citation>
    <scope>NUCLEOTIDE SEQUENCE [LARGE SCALE GENOMIC DNA]</scope>
    <source>
        <strain evidence="3">F 1598</strain>
    </source>
</reference>